<keyword evidence="2" id="KW-0677">Repeat</keyword>
<organism evidence="5 6">
    <name type="scientific">Iphiclides podalirius</name>
    <name type="common">scarce swallowtail</name>
    <dbReference type="NCBI Taxonomy" id="110791"/>
    <lineage>
        <taxon>Eukaryota</taxon>
        <taxon>Metazoa</taxon>
        <taxon>Ecdysozoa</taxon>
        <taxon>Arthropoda</taxon>
        <taxon>Hexapoda</taxon>
        <taxon>Insecta</taxon>
        <taxon>Pterygota</taxon>
        <taxon>Neoptera</taxon>
        <taxon>Endopterygota</taxon>
        <taxon>Lepidoptera</taxon>
        <taxon>Glossata</taxon>
        <taxon>Ditrysia</taxon>
        <taxon>Papilionoidea</taxon>
        <taxon>Papilionidae</taxon>
        <taxon>Papilioninae</taxon>
        <taxon>Iphiclides</taxon>
    </lineage>
</organism>
<dbReference type="Pfam" id="PF01723">
    <property type="entry name" value="Chorion_1"/>
    <property type="match status" value="1"/>
</dbReference>
<accession>A0ABN8IJ99</accession>
<evidence type="ECO:0000256" key="2">
    <source>
        <dbReference type="ARBA" id="ARBA00022737"/>
    </source>
</evidence>
<evidence type="ECO:0000313" key="5">
    <source>
        <dbReference type="EMBL" id="CAH2056289.1"/>
    </source>
</evidence>
<keyword evidence="4" id="KW-0732">Signal</keyword>
<evidence type="ECO:0000256" key="3">
    <source>
        <dbReference type="RuleBase" id="RU004378"/>
    </source>
</evidence>
<proteinExistence type="inferred from homology"/>
<feature type="non-terminal residue" evidence="5">
    <location>
        <position position="1"/>
    </location>
</feature>
<sequence>MTPKTFLFLQVLFIIKAIAAYPCSPCAGPLAAGTIALEEIAATSGGAFIVATGSPVPPTGISVLSENTFEGTLSVEGRLPFLGTVSLEGALPTVGAGAVSYGCGNGNVGIVSAEIASTGLTTGRTFGARGLGCGALL</sequence>
<evidence type="ECO:0000256" key="1">
    <source>
        <dbReference type="ARBA" id="ARBA00005906"/>
    </source>
</evidence>
<protein>
    <submittedName>
        <fullName evidence="5">Uncharacterized protein</fullName>
    </submittedName>
</protein>
<evidence type="ECO:0000256" key="4">
    <source>
        <dbReference type="SAM" id="SignalP"/>
    </source>
</evidence>
<feature type="signal peptide" evidence="4">
    <location>
        <begin position="1"/>
        <end position="20"/>
    </location>
</feature>
<comment type="similarity">
    <text evidence="1 3">Belongs to the chorion protein family.</text>
</comment>
<dbReference type="EMBL" id="OW152835">
    <property type="protein sequence ID" value="CAH2056289.1"/>
    <property type="molecule type" value="Genomic_DNA"/>
</dbReference>
<feature type="chain" id="PRO_5046846144" evidence="4">
    <location>
        <begin position="21"/>
        <end position="137"/>
    </location>
</feature>
<dbReference type="Proteomes" id="UP000837857">
    <property type="component" value="Chromosome 23"/>
</dbReference>
<reference evidence="5" key="1">
    <citation type="submission" date="2022-03" db="EMBL/GenBank/DDBJ databases">
        <authorList>
            <person name="Martin H S."/>
        </authorList>
    </citation>
    <scope>NUCLEOTIDE SEQUENCE</scope>
</reference>
<name>A0ABN8IJ99_9NEOP</name>
<evidence type="ECO:0000313" key="6">
    <source>
        <dbReference type="Proteomes" id="UP000837857"/>
    </source>
</evidence>
<keyword evidence="6" id="KW-1185">Reference proteome</keyword>
<dbReference type="InterPro" id="IPR002635">
    <property type="entry name" value="Chorion"/>
</dbReference>
<gene>
    <name evidence="5" type="ORF">IPOD504_LOCUS9525</name>
</gene>